<dbReference type="PROSITE" id="PS50111">
    <property type="entry name" value="CHEMOTAXIS_TRANSDUC_2"/>
    <property type="match status" value="1"/>
</dbReference>
<proteinExistence type="predicted"/>
<evidence type="ECO:0000256" key="2">
    <source>
        <dbReference type="ARBA" id="ARBA00022692"/>
    </source>
</evidence>
<organism evidence="10 11">
    <name type="scientific">Candidatus Thiodictyon syntrophicum</name>
    <dbReference type="NCBI Taxonomy" id="1166950"/>
    <lineage>
        <taxon>Bacteria</taxon>
        <taxon>Pseudomonadati</taxon>
        <taxon>Pseudomonadota</taxon>
        <taxon>Gammaproteobacteria</taxon>
        <taxon>Chromatiales</taxon>
        <taxon>Chromatiaceae</taxon>
        <taxon>Thiodictyon</taxon>
    </lineage>
</organism>
<evidence type="ECO:0000256" key="1">
    <source>
        <dbReference type="ARBA" id="ARBA00004141"/>
    </source>
</evidence>
<dbReference type="SMART" id="SM00283">
    <property type="entry name" value="MA"/>
    <property type="match status" value="1"/>
</dbReference>
<keyword evidence="3 8" id="KW-1133">Transmembrane helix</keyword>
<evidence type="ECO:0000256" key="8">
    <source>
        <dbReference type="SAM" id="Phobius"/>
    </source>
</evidence>
<evidence type="ECO:0000256" key="7">
    <source>
        <dbReference type="SAM" id="MobiDB-lite"/>
    </source>
</evidence>
<reference evidence="10 11" key="1">
    <citation type="submission" date="2017-03" db="EMBL/GenBank/DDBJ databases">
        <title>Complete genome sequence of Candidatus 'Thiodictyon syntrophicum' sp. nov. strain Cad16T, a photolithoautotroph purple sulfur bacterium isolated from an alpine meromictic lake.</title>
        <authorList>
            <person name="Luedin S.M."/>
            <person name="Pothier J.F."/>
            <person name="Danza F."/>
            <person name="Storelli N."/>
            <person name="Wittwer M."/>
            <person name="Tonolla M."/>
        </authorList>
    </citation>
    <scope>NUCLEOTIDE SEQUENCE [LARGE SCALE GENOMIC DNA]</scope>
    <source>
        <strain evidence="10 11">Cad16T</strain>
    </source>
</reference>
<dbReference type="GO" id="GO:0007165">
    <property type="term" value="P:signal transduction"/>
    <property type="evidence" value="ECO:0007669"/>
    <property type="project" value="UniProtKB-KW"/>
</dbReference>
<evidence type="ECO:0000256" key="5">
    <source>
        <dbReference type="ARBA" id="ARBA00023224"/>
    </source>
</evidence>
<dbReference type="Gene3D" id="1.10.287.950">
    <property type="entry name" value="Methyl-accepting chemotaxis protein"/>
    <property type="match status" value="1"/>
</dbReference>
<dbReference type="InterPro" id="IPR004089">
    <property type="entry name" value="MCPsignal_dom"/>
</dbReference>
<evidence type="ECO:0000259" key="9">
    <source>
        <dbReference type="PROSITE" id="PS50111"/>
    </source>
</evidence>
<feature type="transmembrane region" description="Helical" evidence="8">
    <location>
        <begin position="21"/>
        <end position="47"/>
    </location>
</feature>
<dbReference type="GO" id="GO:0016020">
    <property type="term" value="C:membrane"/>
    <property type="evidence" value="ECO:0007669"/>
    <property type="project" value="UniProtKB-SubCell"/>
</dbReference>
<evidence type="ECO:0000256" key="4">
    <source>
        <dbReference type="ARBA" id="ARBA00023136"/>
    </source>
</evidence>
<keyword evidence="4 8" id="KW-0472">Membrane</keyword>
<name>A0A2K8U6V0_9GAMM</name>
<keyword evidence="5 6" id="KW-0807">Transducer</keyword>
<keyword evidence="11" id="KW-1185">Reference proteome</keyword>
<keyword evidence="2 8" id="KW-0812">Transmembrane</keyword>
<sequence length="672" mass="67950">MAIRTKTGAGTADGTAPVGTAAAVTISLWLCLALGAGLALTSVVLTWDLDARILSRSRAAAAAQVAGRQLVHSAAAALQGDEGAFAQLRGERDHVQSLMDGLTGGVPLPPGATPMATAQGAWLAYREAADRILAAQDAIVGVRAALAATTPLLNELAASMAKSAELMAAQGAPAGQVLEAGWQLARIATMRSDFRSLPGIDGAPPYAGDPGTVALATFGASLQTLVAEAGARAEAAAGPSLQETAQLFEAVRLAADPIAKLAPQAQPVLTTLEPMQADAQQFAAALDPLVAGAWRDPRTTRLGPLPVGPWSAPVYGALALVSALLLALRALRRREGAARRRGERDAAAALVLRQASDSPPADGSADGFDDRLERGRPTGPGLGADEDGVGGQLRLHHSIDATAGKLMASVAQTRAEALHLREAAAVQAGQIALLCGAVQTLIADLDALGGQAAASAGAATQAAAVARRGIQMGREALAGMAAAGGRFHAGSEYLTRCGETAQTLAALLERLADSVDESNILALNAAMQAARAEEAGHDCTVFAEEVLRVAGASGDSTGQGQALVRTLQSDLAAAWSSLQTGSAAAAPVADLLPQAGEALTQIETAGVAGADLVRGVADAIQRQSQSLTDTLQPLRAITAQNAQGIRGLVQAHEDLVTVAAELQGLAAALRMP</sequence>
<dbReference type="OrthoDB" id="9177152at2"/>
<gene>
    <name evidence="10" type="ORF">THSYN_10125</name>
</gene>
<evidence type="ECO:0000313" key="11">
    <source>
        <dbReference type="Proteomes" id="UP000232638"/>
    </source>
</evidence>
<comment type="subcellular location">
    <subcellularLocation>
        <location evidence="1">Membrane</location>
        <topology evidence="1">Multi-pass membrane protein</topology>
    </subcellularLocation>
</comment>
<dbReference type="PANTHER" id="PTHR32089">
    <property type="entry name" value="METHYL-ACCEPTING CHEMOTAXIS PROTEIN MCPB"/>
    <property type="match status" value="1"/>
</dbReference>
<dbReference type="GO" id="GO:0006935">
    <property type="term" value="P:chemotaxis"/>
    <property type="evidence" value="ECO:0007669"/>
    <property type="project" value="UniProtKB-ARBA"/>
</dbReference>
<protein>
    <recommendedName>
        <fullName evidence="9">Methyl-accepting transducer domain-containing protein</fullName>
    </recommendedName>
</protein>
<dbReference type="KEGG" id="tsy:THSYN_10125"/>
<dbReference type="Pfam" id="PF00015">
    <property type="entry name" value="MCPsignal"/>
    <property type="match status" value="1"/>
</dbReference>
<evidence type="ECO:0000256" key="3">
    <source>
        <dbReference type="ARBA" id="ARBA00022989"/>
    </source>
</evidence>
<dbReference type="AlphaFoldDB" id="A0A2K8U6V0"/>
<dbReference type="Proteomes" id="UP000232638">
    <property type="component" value="Chromosome"/>
</dbReference>
<dbReference type="PANTHER" id="PTHR32089:SF119">
    <property type="entry name" value="METHYL-ACCEPTING CHEMOTAXIS PROTEIN CTPL"/>
    <property type="match status" value="1"/>
</dbReference>
<evidence type="ECO:0000256" key="6">
    <source>
        <dbReference type="PROSITE-ProRule" id="PRU00284"/>
    </source>
</evidence>
<dbReference type="SUPFAM" id="SSF58104">
    <property type="entry name" value="Methyl-accepting chemotaxis protein (MCP) signaling domain"/>
    <property type="match status" value="1"/>
</dbReference>
<feature type="domain" description="Methyl-accepting transducer" evidence="9">
    <location>
        <begin position="402"/>
        <end position="638"/>
    </location>
</feature>
<accession>A0A2K8U6V0</accession>
<feature type="region of interest" description="Disordered" evidence="7">
    <location>
        <begin position="352"/>
        <end position="388"/>
    </location>
</feature>
<evidence type="ECO:0000313" key="10">
    <source>
        <dbReference type="EMBL" id="AUB81275.1"/>
    </source>
</evidence>
<dbReference type="EMBL" id="CP020370">
    <property type="protein sequence ID" value="AUB81275.1"/>
    <property type="molecule type" value="Genomic_DNA"/>
</dbReference>
<dbReference type="RefSeq" id="WP_157817578.1">
    <property type="nucleotide sequence ID" value="NZ_CP020370.1"/>
</dbReference>